<protein>
    <submittedName>
        <fullName evidence="3">Penicillin-binding protein</fullName>
    </submittedName>
</protein>
<dbReference type="InterPro" id="IPR001466">
    <property type="entry name" value="Beta-lactam-related"/>
</dbReference>
<gene>
    <name evidence="3" type="ORF">C7B45_02940</name>
</gene>
<sequence>MTTKQIEAAVTRFIEQYMEAFLVPGVAVAIVQGSQVLVCRGFGVRRVGESRLVTEDTLFPIASASKAFTTTAVGILVDEGRLSWDQPVREYFPQLQLSDPLASQMLTLRDMACHRTGLPRHDLIWYKSPFSQAEQIRRIRYLELSHPFRSVWQYQNLMYMAMGHIMTEQAGQPWHEFIRKRIFEPLRMESSNFFIDESERHGDYVFPHLEEDGCVRAIPFYRDPEPVADGSINTNARDVARWLLLNLNGGAYDGSVIVSREQLANLMTPHMVVPGWPRLKEQPLCTYGLGWFIESYRGSLMIHHDGAIDGFSAAVALLPDQGVGIAILTNADTGSYFKEALRNFIADLFLKLDSPDWAESLLTLYVKERRSARAKTTRPNLARVLGTHPSHTLSDYAGLYEHPAYGLVDVSPLSHGLKIHYHAFQFNAAHYHYDTFAMRPDDSTWLQFMGPAWSPLITFSSGASGLVETLSMWLEPDLNRPIVFWRVS</sequence>
<accession>A0A2T2WMP8</accession>
<evidence type="ECO:0000259" key="1">
    <source>
        <dbReference type="Pfam" id="PF00144"/>
    </source>
</evidence>
<dbReference type="PANTHER" id="PTHR46825">
    <property type="entry name" value="D-ALANYL-D-ALANINE-CARBOXYPEPTIDASE/ENDOPEPTIDASE AMPH"/>
    <property type="match status" value="1"/>
</dbReference>
<proteinExistence type="predicted"/>
<dbReference type="AlphaFoldDB" id="A0A2T2WMP8"/>
<dbReference type="Gene3D" id="3.40.710.10">
    <property type="entry name" value="DD-peptidase/beta-lactamase superfamily"/>
    <property type="match status" value="1"/>
</dbReference>
<dbReference type="Proteomes" id="UP000241848">
    <property type="component" value="Unassembled WGS sequence"/>
</dbReference>
<dbReference type="Pfam" id="PF00144">
    <property type="entry name" value="Beta-lactamase"/>
    <property type="match status" value="1"/>
</dbReference>
<dbReference type="InterPro" id="IPR012338">
    <property type="entry name" value="Beta-lactam/transpept-like"/>
</dbReference>
<name>A0A2T2WMP8_9FIRM</name>
<dbReference type="InterPro" id="IPR021860">
    <property type="entry name" value="Peptidase_S12_Pab87-rel_C"/>
</dbReference>
<dbReference type="InterPro" id="IPR050491">
    <property type="entry name" value="AmpC-like"/>
</dbReference>
<feature type="domain" description="Beta-lactamase-related" evidence="1">
    <location>
        <begin position="11"/>
        <end position="338"/>
    </location>
</feature>
<dbReference type="Gene3D" id="2.40.128.600">
    <property type="match status" value="1"/>
</dbReference>
<evidence type="ECO:0000259" key="2">
    <source>
        <dbReference type="Pfam" id="PF11954"/>
    </source>
</evidence>
<dbReference type="Pfam" id="PF11954">
    <property type="entry name" value="DUF3471"/>
    <property type="match status" value="1"/>
</dbReference>
<dbReference type="SUPFAM" id="SSF56601">
    <property type="entry name" value="beta-lactamase/transpeptidase-like"/>
    <property type="match status" value="1"/>
</dbReference>
<dbReference type="PANTHER" id="PTHR46825:SF15">
    <property type="entry name" value="BETA-LACTAMASE-RELATED DOMAIN-CONTAINING PROTEIN"/>
    <property type="match status" value="1"/>
</dbReference>
<organism evidence="3 4">
    <name type="scientific">Sulfobacillus acidophilus</name>
    <dbReference type="NCBI Taxonomy" id="53633"/>
    <lineage>
        <taxon>Bacteria</taxon>
        <taxon>Bacillati</taxon>
        <taxon>Bacillota</taxon>
        <taxon>Clostridia</taxon>
        <taxon>Eubacteriales</taxon>
        <taxon>Clostridiales Family XVII. Incertae Sedis</taxon>
        <taxon>Sulfobacillus</taxon>
    </lineage>
</organism>
<evidence type="ECO:0000313" key="4">
    <source>
        <dbReference type="Proteomes" id="UP000241848"/>
    </source>
</evidence>
<evidence type="ECO:0000313" key="3">
    <source>
        <dbReference type="EMBL" id="PSR23510.1"/>
    </source>
</evidence>
<feature type="domain" description="Peptidase S12 Pab87-related C-terminal" evidence="2">
    <location>
        <begin position="383"/>
        <end position="478"/>
    </location>
</feature>
<reference evidence="3 4" key="1">
    <citation type="journal article" date="2014" name="BMC Genomics">
        <title>Comparison of environmental and isolate Sulfobacillus genomes reveals diverse carbon, sulfur, nitrogen, and hydrogen metabolisms.</title>
        <authorList>
            <person name="Justice N.B."/>
            <person name="Norman A."/>
            <person name="Brown C.T."/>
            <person name="Singh A."/>
            <person name="Thomas B.C."/>
            <person name="Banfield J.F."/>
        </authorList>
    </citation>
    <scope>NUCLEOTIDE SEQUENCE [LARGE SCALE GENOMIC DNA]</scope>
    <source>
        <strain evidence="3">AMDSBA3</strain>
    </source>
</reference>
<dbReference type="EMBL" id="PXYV01000005">
    <property type="protein sequence ID" value="PSR23510.1"/>
    <property type="molecule type" value="Genomic_DNA"/>
</dbReference>
<comment type="caution">
    <text evidence="3">The sequence shown here is derived from an EMBL/GenBank/DDBJ whole genome shotgun (WGS) entry which is preliminary data.</text>
</comment>